<dbReference type="EMBL" id="SKCS01000422">
    <property type="protein sequence ID" value="TNN07768.1"/>
    <property type="molecule type" value="Genomic_DNA"/>
</dbReference>
<comment type="caution">
    <text evidence="3">The sequence shown here is derived from an EMBL/GenBank/DDBJ whole genome shotgun (WGS) entry which is preliminary data.</text>
</comment>
<reference evidence="3 4" key="1">
    <citation type="submission" date="2019-03" db="EMBL/GenBank/DDBJ databases">
        <title>An improved genome assembly of the fluke Schistosoma japonicum.</title>
        <authorList>
            <person name="Hu W."/>
            <person name="Luo F."/>
            <person name="Yin M."/>
            <person name="Mo X."/>
            <person name="Sun C."/>
            <person name="Wu Q."/>
            <person name="Zhu B."/>
            <person name="Xiang M."/>
            <person name="Wang J."/>
            <person name="Wang Y."/>
            <person name="Zhang T."/>
            <person name="Xu B."/>
            <person name="Zheng H."/>
            <person name="Feng Z."/>
        </authorList>
    </citation>
    <scope>NUCLEOTIDE SEQUENCE [LARGE SCALE GENOMIC DNA]</scope>
    <source>
        <strain evidence="3">HuSjv2</strain>
        <tissue evidence="3">Worms</tissue>
    </source>
</reference>
<protein>
    <submittedName>
        <fullName evidence="3">Uncharacterized protein</fullName>
    </submittedName>
</protein>
<dbReference type="OrthoDB" id="6238974at2759"/>
<evidence type="ECO:0000256" key="1">
    <source>
        <dbReference type="SAM" id="MobiDB-lite"/>
    </source>
</evidence>
<keyword evidence="2" id="KW-0732">Signal</keyword>
<dbReference type="Proteomes" id="UP000311919">
    <property type="component" value="Unassembled WGS sequence"/>
</dbReference>
<organism evidence="3 4">
    <name type="scientific">Schistosoma japonicum</name>
    <name type="common">Blood fluke</name>
    <dbReference type="NCBI Taxonomy" id="6182"/>
    <lineage>
        <taxon>Eukaryota</taxon>
        <taxon>Metazoa</taxon>
        <taxon>Spiralia</taxon>
        <taxon>Lophotrochozoa</taxon>
        <taxon>Platyhelminthes</taxon>
        <taxon>Trematoda</taxon>
        <taxon>Digenea</taxon>
        <taxon>Strigeidida</taxon>
        <taxon>Schistosomatoidea</taxon>
        <taxon>Schistosomatidae</taxon>
        <taxon>Schistosoma</taxon>
    </lineage>
</organism>
<accession>A0A4Z2CUH9</accession>
<feature type="region of interest" description="Disordered" evidence="1">
    <location>
        <begin position="51"/>
        <end position="75"/>
    </location>
</feature>
<evidence type="ECO:0000313" key="4">
    <source>
        <dbReference type="Proteomes" id="UP000311919"/>
    </source>
</evidence>
<evidence type="ECO:0000313" key="3">
    <source>
        <dbReference type="EMBL" id="TNN07768.1"/>
    </source>
</evidence>
<feature type="chain" id="PRO_5021229262" evidence="2">
    <location>
        <begin position="21"/>
        <end position="129"/>
    </location>
</feature>
<gene>
    <name evidence="3" type="ORF">EWB00_007522</name>
</gene>
<proteinExistence type="predicted"/>
<name>A0A4Z2CUH9_SCHJA</name>
<keyword evidence="4" id="KW-1185">Reference proteome</keyword>
<evidence type="ECO:0000256" key="2">
    <source>
        <dbReference type="SAM" id="SignalP"/>
    </source>
</evidence>
<feature type="signal peptide" evidence="2">
    <location>
        <begin position="1"/>
        <end position="20"/>
    </location>
</feature>
<sequence>MNSIIFSVFCICVCLVGLNAVPATPTATPTKPAATEESFFKRMWHKVTSVFGSSDTTPNTDTKENNTSNMNTSTPKSLSLKEKIVNGFNSIFGVEEFNPPKDSYFVDRLWLLFKHCFLNVKNVAKIFSK</sequence>
<dbReference type="AlphaFoldDB" id="A0A4Z2CUH9"/>